<protein>
    <submittedName>
        <fullName evidence="8">SLC13A2 protein</fullName>
    </submittedName>
</protein>
<feature type="transmembrane region" description="Helical" evidence="7">
    <location>
        <begin position="449"/>
        <end position="467"/>
    </location>
</feature>
<feature type="transmembrane region" description="Helical" evidence="7">
    <location>
        <begin position="347"/>
        <end position="365"/>
    </location>
</feature>
<keyword evidence="9" id="KW-1185">Reference proteome</keyword>
<dbReference type="InterPro" id="IPR031312">
    <property type="entry name" value="Na/sul_symport_CS"/>
</dbReference>
<evidence type="ECO:0000313" key="8">
    <source>
        <dbReference type="EMBL" id="CAH1232054.1"/>
    </source>
</evidence>
<feature type="transmembrane region" description="Helical" evidence="7">
    <location>
        <begin position="278"/>
        <end position="300"/>
    </location>
</feature>
<reference evidence="8" key="1">
    <citation type="submission" date="2022-01" db="EMBL/GenBank/DDBJ databases">
        <authorList>
            <person name="Braso-Vives M."/>
        </authorList>
    </citation>
    <scope>NUCLEOTIDE SEQUENCE</scope>
</reference>
<evidence type="ECO:0000256" key="2">
    <source>
        <dbReference type="ARBA" id="ARBA00006772"/>
    </source>
</evidence>
<feature type="transmembrane region" description="Helical" evidence="7">
    <location>
        <begin position="585"/>
        <end position="604"/>
    </location>
</feature>
<keyword evidence="3" id="KW-0813">Transport</keyword>
<dbReference type="PANTHER" id="PTHR10283:SF82">
    <property type="entry name" value="SOLUTE CARRIER FAMILY 13 MEMBER 2"/>
    <property type="match status" value="1"/>
</dbReference>
<evidence type="ECO:0000256" key="1">
    <source>
        <dbReference type="ARBA" id="ARBA00004141"/>
    </source>
</evidence>
<dbReference type="EMBL" id="OV696686">
    <property type="protein sequence ID" value="CAH1232054.1"/>
    <property type="molecule type" value="Genomic_DNA"/>
</dbReference>
<evidence type="ECO:0000256" key="4">
    <source>
        <dbReference type="ARBA" id="ARBA00022692"/>
    </source>
</evidence>
<dbReference type="PROSITE" id="PS01271">
    <property type="entry name" value="NA_SULFATE"/>
    <property type="match status" value="1"/>
</dbReference>
<dbReference type="Pfam" id="PF00939">
    <property type="entry name" value="Na_sulph_symp"/>
    <property type="match status" value="2"/>
</dbReference>
<keyword evidence="6 7" id="KW-0472">Membrane</keyword>
<dbReference type="GO" id="GO:0005886">
    <property type="term" value="C:plasma membrane"/>
    <property type="evidence" value="ECO:0007669"/>
    <property type="project" value="TreeGrafter"/>
</dbReference>
<sequence length="683" mass="74831">MAPRIVRELLSFWKSLVFLLTPLLLCPLPIYFAYTEYSKMAACAYAVIIMAVYWTTEVLPLAVTALLPIVLFPMLGVQSSKDVCINYLKDNNFLFVGGLLVAVAIERWNLHKRIALRVLLTVGSEPRWLMLGMMSATAFLSMWISNTATTAMMVPIAQAILSELLKEKGMDNLEEKKILTPDENAGKFEEEEAIKLKEIKMEEGDHDFVEDDTTVPEDQVPTLGSSVDKGDKMGKGLLLCICYAANIGGTATLTGTGPNLVITQAVDTLFPDGPGIDFVTWFSFGFPAMLLALLLAWIWLQCMFLDCRCLLGCIKQRGCKGRCKRDRDNAAYKVIRRQYDELGPLSFPEKVVLLHFVLLVLLWFFRDMKFVKLANKRAAGWTYFFVKGYMTDAATGIMVAIFLFFWPSKPPNFMCCRRSRGLQSCVPPDTHPAKPAPPILDWATVHQKMPWSVVILLGGGFALADGVKASGLSDWMGQGFQTFSGFPVVALALIICIIVAFVTEFTSNTSTAAIFLPILGKLVSGLSIWLSEAFTSLAGVPPAVIALVVSILVAFITEFTSNVSTASIFLPIVGKMAEGICVHPYYLMIPATIACSFAFMLPVATPPNAIVFSYGRIKVVDMARCGFMLNLGCILVLTFAINTYGIPLYGLHTFPSWATCAAGAVTQLGPANVTMLPANVTLG</sequence>
<feature type="transmembrane region" description="Helical" evidence="7">
    <location>
        <begin position="386"/>
        <end position="406"/>
    </location>
</feature>
<proteinExistence type="inferred from homology"/>
<feature type="transmembrane region" description="Helical" evidence="7">
    <location>
        <begin position="12"/>
        <end position="32"/>
    </location>
</feature>
<evidence type="ECO:0000313" key="9">
    <source>
        <dbReference type="Proteomes" id="UP000838412"/>
    </source>
</evidence>
<dbReference type="OrthoDB" id="6493944at2759"/>
<dbReference type="PANTHER" id="PTHR10283">
    <property type="entry name" value="SOLUTE CARRIER FAMILY 13 MEMBER"/>
    <property type="match status" value="1"/>
</dbReference>
<evidence type="ECO:0000256" key="7">
    <source>
        <dbReference type="SAM" id="Phobius"/>
    </source>
</evidence>
<feature type="transmembrane region" description="Helical" evidence="7">
    <location>
        <begin position="625"/>
        <end position="646"/>
    </location>
</feature>
<feature type="transmembrane region" description="Helical" evidence="7">
    <location>
        <begin position="479"/>
        <end position="502"/>
    </location>
</feature>
<keyword evidence="4 7" id="KW-0812">Transmembrane</keyword>
<feature type="transmembrane region" description="Helical" evidence="7">
    <location>
        <begin position="543"/>
        <end position="573"/>
    </location>
</feature>
<name>A0A8J9VZ99_BRALA</name>
<dbReference type="Proteomes" id="UP000838412">
    <property type="component" value="Chromosome 1"/>
</dbReference>
<dbReference type="GO" id="GO:0015141">
    <property type="term" value="F:succinate transmembrane transporter activity"/>
    <property type="evidence" value="ECO:0007669"/>
    <property type="project" value="UniProtKB-ARBA"/>
</dbReference>
<feature type="transmembrane region" description="Helical" evidence="7">
    <location>
        <begin position="44"/>
        <end position="71"/>
    </location>
</feature>
<dbReference type="InterPro" id="IPR001898">
    <property type="entry name" value="SLC13A/DASS"/>
</dbReference>
<accession>A0A8J9VZ99</accession>
<dbReference type="AlphaFoldDB" id="A0A8J9VZ99"/>
<dbReference type="GO" id="GO:0015370">
    <property type="term" value="F:solute:sodium symporter activity"/>
    <property type="evidence" value="ECO:0007669"/>
    <property type="project" value="UniProtKB-ARBA"/>
</dbReference>
<feature type="transmembrane region" description="Helical" evidence="7">
    <location>
        <begin position="514"/>
        <end position="531"/>
    </location>
</feature>
<evidence type="ECO:0000256" key="5">
    <source>
        <dbReference type="ARBA" id="ARBA00022989"/>
    </source>
</evidence>
<evidence type="ECO:0000256" key="3">
    <source>
        <dbReference type="ARBA" id="ARBA00022448"/>
    </source>
</evidence>
<gene>
    <name evidence="8" type="primary">SLC13A2</name>
    <name evidence="8" type="ORF">BLAG_LOCUS1395</name>
</gene>
<comment type="subcellular location">
    <subcellularLocation>
        <location evidence="1">Membrane</location>
        <topology evidence="1">Multi-pass membrane protein</topology>
    </subcellularLocation>
</comment>
<organism evidence="8 9">
    <name type="scientific">Branchiostoma lanceolatum</name>
    <name type="common">Common lancelet</name>
    <name type="synonym">Amphioxus lanceolatum</name>
    <dbReference type="NCBI Taxonomy" id="7740"/>
    <lineage>
        <taxon>Eukaryota</taxon>
        <taxon>Metazoa</taxon>
        <taxon>Chordata</taxon>
        <taxon>Cephalochordata</taxon>
        <taxon>Leptocardii</taxon>
        <taxon>Amphioxiformes</taxon>
        <taxon>Branchiostomatidae</taxon>
        <taxon>Branchiostoma</taxon>
    </lineage>
</organism>
<evidence type="ECO:0000256" key="6">
    <source>
        <dbReference type="ARBA" id="ARBA00023136"/>
    </source>
</evidence>
<comment type="similarity">
    <text evidence="2">Belongs to the SLC13A/DASS transporter (TC 2.A.47) family. NADC subfamily.</text>
</comment>
<keyword evidence="5 7" id="KW-1133">Transmembrane helix</keyword>
<feature type="transmembrane region" description="Helical" evidence="7">
    <location>
        <begin position="92"/>
        <end position="108"/>
    </location>
</feature>